<evidence type="ECO:0000313" key="2">
    <source>
        <dbReference type="EMBL" id="KTB41971.1"/>
    </source>
</evidence>
<name>A0A0W0G0A5_MONRR</name>
<evidence type="ECO:0000313" key="3">
    <source>
        <dbReference type="Proteomes" id="UP000054988"/>
    </source>
</evidence>
<evidence type="ECO:0000259" key="1">
    <source>
        <dbReference type="PROSITE" id="PS50878"/>
    </source>
</evidence>
<gene>
    <name evidence="2" type="ORF">WG66_5452</name>
</gene>
<dbReference type="PROSITE" id="PS50878">
    <property type="entry name" value="RT_POL"/>
    <property type="match status" value="1"/>
</dbReference>
<dbReference type="Proteomes" id="UP000054988">
    <property type="component" value="Unassembled WGS sequence"/>
</dbReference>
<dbReference type="Gene3D" id="3.60.10.10">
    <property type="entry name" value="Endonuclease/exonuclease/phosphatase"/>
    <property type="match status" value="1"/>
</dbReference>
<dbReference type="Pfam" id="PF00078">
    <property type="entry name" value="RVT_1"/>
    <property type="match status" value="1"/>
</dbReference>
<dbReference type="EMBL" id="LATX01001402">
    <property type="protein sequence ID" value="KTB41971.1"/>
    <property type="molecule type" value="Genomic_DNA"/>
</dbReference>
<proteinExistence type="predicted"/>
<dbReference type="CDD" id="cd01650">
    <property type="entry name" value="RT_nLTR_like"/>
    <property type="match status" value="1"/>
</dbReference>
<dbReference type="SUPFAM" id="SSF56219">
    <property type="entry name" value="DNase I-like"/>
    <property type="match status" value="1"/>
</dbReference>
<feature type="domain" description="Reverse transcriptase" evidence="1">
    <location>
        <begin position="371"/>
        <end position="642"/>
    </location>
</feature>
<accession>A0A0W0G0A5</accession>
<dbReference type="InterPro" id="IPR036691">
    <property type="entry name" value="Endo/exonu/phosph_ase_sf"/>
</dbReference>
<sequence length="714" mass="81391">MHNGPASATDELDTLKTGLGMVDGWCETHPNTITYTYPQKPSYTTPKSQIDRIYVSHELFPATYQWQIKTVGIRTDHQLVTVKVLDIDSPEIERGRWVWPMHINSDRELVDFIRSEGIKLIHDMEQHQHMATQTDELNPQCLWEAFKTRILEKARERAKIIILKIKREINDITFKLEAISKDPTLDDEECALSKAVFYQKLVELETKQHNAAWLSSQAKNWLEGKKPRDVIQRLTKYTHSVPASGIDDQLHPGYIQHSQGMADLARDYHNNIQFQDRGVLPRAQWVMQTEKVLNHIKTRVDDENYAALQVCLSRDKVIEALCLSANGKAPGLDGIPYEVWKALQSQYETETKAERLSFDIIGALKMLYNDIERFGKIKGTTFAESWMCPLYKKGERANIANYRPISLLNSDYKVFTKALTVKLAKAAPKLIHPDQAGFVPGRHIYDHIWLAKRVIEYGEAVEQNGVIVALDQEKAYDKIEHDYLWRALGSFNISEQFILTVHTLYEDAHTCVMINGVKSTSPFKVVQRVHQSDPLSCLLFDLAIEPLAEALRESTLKGFDMTSLGAPQKQLICTLFADDTTVYLSADDSWEELQSILAEWCQISGAKFNISKTEIIPYGKPSYCNDVLINRRIDGTLVGIPLEEHIKIKPDGEAARILGSWVRNNVDQVSVWSCALEKIDAALKCWEHGRPTMEGHWLIIQMIVGGMTQYLTKV</sequence>
<comment type="caution">
    <text evidence="2">The sequence shown here is derived from an EMBL/GenBank/DDBJ whole genome shotgun (WGS) entry which is preliminary data.</text>
</comment>
<protein>
    <recommendedName>
        <fullName evidence="1">Reverse transcriptase domain-containing protein</fullName>
    </recommendedName>
</protein>
<dbReference type="PANTHER" id="PTHR19446">
    <property type="entry name" value="REVERSE TRANSCRIPTASES"/>
    <property type="match status" value="1"/>
</dbReference>
<reference evidence="2 3" key="1">
    <citation type="submission" date="2015-12" db="EMBL/GenBank/DDBJ databases">
        <title>Draft genome sequence of Moniliophthora roreri, the causal agent of frosty pod rot of cacao.</title>
        <authorList>
            <person name="Aime M.C."/>
            <person name="Diaz-Valderrama J.R."/>
            <person name="Kijpornyongpan T."/>
            <person name="Phillips-Mora W."/>
        </authorList>
    </citation>
    <scope>NUCLEOTIDE SEQUENCE [LARGE SCALE GENOMIC DNA]</scope>
    <source>
        <strain evidence="2 3">MCA 2952</strain>
    </source>
</reference>
<organism evidence="2 3">
    <name type="scientific">Moniliophthora roreri</name>
    <name type="common">Frosty pod rot fungus</name>
    <name type="synonym">Monilia roreri</name>
    <dbReference type="NCBI Taxonomy" id="221103"/>
    <lineage>
        <taxon>Eukaryota</taxon>
        <taxon>Fungi</taxon>
        <taxon>Dikarya</taxon>
        <taxon>Basidiomycota</taxon>
        <taxon>Agaricomycotina</taxon>
        <taxon>Agaricomycetes</taxon>
        <taxon>Agaricomycetidae</taxon>
        <taxon>Agaricales</taxon>
        <taxon>Marasmiineae</taxon>
        <taxon>Marasmiaceae</taxon>
        <taxon>Moniliophthora</taxon>
    </lineage>
</organism>
<dbReference type="InterPro" id="IPR000477">
    <property type="entry name" value="RT_dom"/>
</dbReference>
<dbReference type="AlphaFoldDB" id="A0A0W0G0A5"/>